<name>A0ABN3CCW3_9ACTN</name>
<evidence type="ECO:0000313" key="1">
    <source>
        <dbReference type="EMBL" id="GAA2206903.1"/>
    </source>
</evidence>
<comment type="caution">
    <text evidence="1">The sequence shown here is derived from an EMBL/GenBank/DDBJ whole genome shotgun (WGS) entry which is preliminary data.</text>
</comment>
<reference evidence="1 2" key="1">
    <citation type="journal article" date="2019" name="Int. J. Syst. Evol. Microbiol.">
        <title>The Global Catalogue of Microorganisms (GCM) 10K type strain sequencing project: providing services to taxonomists for standard genome sequencing and annotation.</title>
        <authorList>
            <consortium name="The Broad Institute Genomics Platform"/>
            <consortium name="The Broad Institute Genome Sequencing Center for Infectious Disease"/>
            <person name="Wu L."/>
            <person name="Ma J."/>
        </authorList>
    </citation>
    <scope>NUCLEOTIDE SEQUENCE [LARGE SCALE GENOMIC DNA]</scope>
    <source>
        <strain evidence="1 2">JCM 16114</strain>
    </source>
</reference>
<accession>A0ABN3CCW3</accession>
<dbReference type="Proteomes" id="UP001499843">
    <property type="component" value="Unassembled WGS sequence"/>
</dbReference>
<evidence type="ECO:0000313" key="2">
    <source>
        <dbReference type="Proteomes" id="UP001499843"/>
    </source>
</evidence>
<keyword evidence="2" id="KW-1185">Reference proteome</keyword>
<proteinExistence type="predicted"/>
<organism evidence="1 2">
    <name type="scientific">Nonomuraea monospora</name>
    <dbReference type="NCBI Taxonomy" id="568818"/>
    <lineage>
        <taxon>Bacteria</taxon>
        <taxon>Bacillati</taxon>
        <taxon>Actinomycetota</taxon>
        <taxon>Actinomycetes</taxon>
        <taxon>Streptosporangiales</taxon>
        <taxon>Streptosporangiaceae</taxon>
        <taxon>Nonomuraea</taxon>
    </lineage>
</organism>
<dbReference type="EMBL" id="BAAAQX010000005">
    <property type="protein sequence ID" value="GAA2206903.1"/>
    <property type="molecule type" value="Genomic_DNA"/>
</dbReference>
<gene>
    <name evidence="1" type="ORF">GCM10009850_023610</name>
</gene>
<sequence length="55" mass="5740">MAGVSPLVSSTDGLYKWSVPLSLLTGTGNTQKIAFHATDGTRDDYAPNVITLTTG</sequence>
<protein>
    <submittedName>
        <fullName evidence="1">Uncharacterized protein</fullName>
    </submittedName>
</protein>